<organism evidence="2 3">
    <name type="scientific">Calocera cornea HHB12733</name>
    <dbReference type="NCBI Taxonomy" id="1353952"/>
    <lineage>
        <taxon>Eukaryota</taxon>
        <taxon>Fungi</taxon>
        <taxon>Dikarya</taxon>
        <taxon>Basidiomycota</taxon>
        <taxon>Agaricomycotina</taxon>
        <taxon>Dacrymycetes</taxon>
        <taxon>Dacrymycetales</taxon>
        <taxon>Dacrymycetaceae</taxon>
        <taxon>Calocera</taxon>
    </lineage>
</organism>
<proteinExistence type="predicted"/>
<protein>
    <submittedName>
        <fullName evidence="2">Uncharacterized protein</fullName>
    </submittedName>
</protein>
<evidence type="ECO:0000256" key="1">
    <source>
        <dbReference type="SAM" id="MobiDB-lite"/>
    </source>
</evidence>
<dbReference type="AlphaFoldDB" id="A0A165ENW2"/>
<evidence type="ECO:0000313" key="3">
    <source>
        <dbReference type="Proteomes" id="UP000076842"/>
    </source>
</evidence>
<sequence>MRGCALARSLLAPPSFRSAPSRSRSSHSAHLHSGLILSSPSAKQSISNTRHLAPTGQATQQPPQHTHLHNVEQGLLRRRPPIRPPVRCSAPGRACLSRLIYVGISGSCLVSVQGYYPPQGGPPPGQGYYPPPPQQAYQPGGGPRTSFPSPPVQLHKLTQPRLIPSRPEYYPQQQPVYQQPPPQQSGGGMAEGTCMACLAGACLCCCAEGASPPSSLILSMHAHTIMDGRHVQPLLLSPRLRTGRVVSSTSILLPSIRTLPALAPALCTLTRYDPTPSSELVPYDKSRKAPPTSRRVPVSPLLLTYSNRALLPHKLLNLLNIGPHAHSGNDRCLAKPGSASKEKQPTLHARGGGLSQGPPQAVGEEWLGTLPVPKIARPPSGLSFSQHTRGRPRTTCKRCALW</sequence>
<evidence type="ECO:0000313" key="2">
    <source>
        <dbReference type="EMBL" id="KZT55242.1"/>
    </source>
</evidence>
<feature type="compositionally biased region" description="Polar residues" evidence="1">
    <location>
        <begin position="41"/>
        <end position="50"/>
    </location>
</feature>
<reference evidence="2 3" key="1">
    <citation type="journal article" date="2016" name="Mol. Biol. Evol.">
        <title>Comparative Genomics of Early-Diverging Mushroom-Forming Fungi Provides Insights into the Origins of Lignocellulose Decay Capabilities.</title>
        <authorList>
            <person name="Nagy L.G."/>
            <person name="Riley R."/>
            <person name="Tritt A."/>
            <person name="Adam C."/>
            <person name="Daum C."/>
            <person name="Floudas D."/>
            <person name="Sun H."/>
            <person name="Yadav J.S."/>
            <person name="Pangilinan J."/>
            <person name="Larsson K.H."/>
            <person name="Matsuura K."/>
            <person name="Barry K."/>
            <person name="Labutti K."/>
            <person name="Kuo R."/>
            <person name="Ohm R.A."/>
            <person name="Bhattacharya S.S."/>
            <person name="Shirouzu T."/>
            <person name="Yoshinaga Y."/>
            <person name="Martin F.M."/>
            <person name="Grigoriev I.V."/>
            <person name="Hibbett D.S."/>
        </authorList>
    </citation>
    <scope>NUCLEOTIDE SEQUENCE [LARGE SCALE GENOMIC DNA]</scope>
    <source>
        <strain evidence="2 3">HHB12733</strain>
    </source>
</reference>
<keyword evidence="3" id="KW-1185">Reference proteome</keyword>
<feature type="compositionally biased region" description="Pro residues" evidence="1">
    <location>
        <begin position="119"/>
        <end position="134"/>
    </location>
</feature>
<feature type="region of interest" description="Disordered" evidence="1">
    <location>
        <begin position="41"/>
        <end position="65"/>
    </location>
</feature>
<feature type="region of interest" description="Disordered" evidence="1">
    <location>
        <begin position="119"/>
        <end position="153"/>
    </location>
</feature>
<feature type="compositionally biased region" description="Low complexity" evidence="1">
    <location>
        <begin position="52"/>
        <end position="65"/>
    </location>
</feature>
<dbReference type="Proteomes" id="UP000076842">
    <property type="component" value="Unassembled WGS sequence"/>
</dbReference>
<gene>
    <name evidence="2" type="ORF">CALCODRAFT_356753</name>
</gene>
<name>A0A165ENW2_9BASI</name>
<dbReference type="EMBL" id="KV423998">
    <property type="protein sequence ID" value="KZT55242.1"/>
    <property type="molecule type" value="Genomic_DNA"/>
</dbReference>
<accession>A0A165ENW2</accession>
<dbReference type="InParanoid" id="A0A165ENW2"/>
<feature type="region of interest" description="Disordered" evidence="1">
    <location>
        <begin position="330"/>
        <end position="361"/>
    </location>
</feature>